<proteinExistence type="predicted"/>
<gene>
    <name evidence="1" type="ORF">J2N86_13710</name>
</gene>
<protein>
    <submittedName>
        <fullName evidence="1">Uncharacterized protein</fullName>
    </submittedName>
</protein>
<keyword evidence="2" id="KW-1185">Reference proteome</keyword>
<organism evidence="1 2">
    <name type="scientific">Legionella lytica</name>
    <dbReference type="NCBI Taxonomy" id="96232"/>
    <lineage>
        <taxon>Bacteria</taxon>
        <taxon>Pseudomonadati</taxon>
        <taxon>Pseudomonadota</taxon>
        <taxon>Gammaproteobacteria</taxon>
        <taxon>Legionellales</taxon>
        <taxon>Legionellaceae</taxon>
        <taxon>Legionella</taxon>
    </lineage>
</organism>
<evidence type="ECO:0000313" key="2">
    <source>
        <dbReference type="Proteomes" id="UP001057474"/>
    </source>
</evidence>
<evidence type="ECO:0000313" key="1">
    <source>
        <dbReference type="EMBL" id="USQ13713.1"/>
    </source>
</evidence>
<name>A0ABY4Y7W1_9GAMM</name>
<dbReference type="Proteomes" id="UP001057474">
    <property type="component" value="Chromosome"/>
</dbReference>
<reference evidence="1" key="1">
    <citation type="submission" date="2021-03" db="EMBL/GenBank/DDBJ databases">
        <title>Legionella lytica PCM 2298.</title>
        <authorList>
            <person name="Koper P."/>
        </authorList>
    </citation>
    <scope>NUCLEOTIDE SEQUENCE</scope>
    <source>
        <strain evidence="1">PCM 2298</strain>
    </source>
</reference>
<accession>A0ABY4Y7W1</accession>
<dbReference type="EMBL" id="CP071527">
    <property type="protein sequence ID" value="USQ13713.1"/>
    <property type="molecule type" value="Genomic_DNA"/>
</dbReference>
<sequence length="37" mass="4267">MDGKRIQAKDYDLAGRVTEQHVYDKQGYKSQVTILNP</sequence>